<dbReference type="GO" id="GO:0008360">
    <property type="term" value="P:regulation of cell shape"/>
    <property type="evidence" value="ECO:0007669"/>
    <property type="project" value="UniProtKB-UniRule"/>
</dbReference>
<dbReference type="HAMAP" id="MF_02078">
    <property type="entry name" value="MurJ_MviN"/>
    <property type="match status" value="1"/>
</dbReference>
<comment type="subcellular location">
    <subcellularLocation>
        <location evidence="1 8">Cell membrane</location>
        <topology evidence="1 8">Multi-pass membrane protein</topology>
    </subcellularLocation>
</comment>
<keyword evidence="6 8" id="KW-1133">Transmembrane helix</keyword>
<evidence type="ECO:0000256" key="7">
    <source>
        <dbReference type="ARBA" id="ARBA00023136"/>
    </source>
</evidence>
<evidence type="ECO:0000256" key="1">
    <source>
        <dbReference type="ARBA" id="ARBA00004651"/>
    </source>
</evidence>
<dbReference type="InterPro" id="IPR051050">
    <property type="entry name" value="Lipid_II_flippase_MurJ/MviN"/>
</dbReference>
<sequence>MSERGRNVARAAVLLMITVILSRILGYGREVALYTLFGQDYITDAYRAAFSIPDFIYMLLVGGALSSAFIPVISTFVARDQEEDAWRSASIVLNYVLLLMLFIMALAYLYTPLLMKILVPGLPAQYSELAVYLTRIMFIQTFFMALNGMAMGILNSFHHFWAPAWGSLLYNLVIIVVGVGLEKHLGITAFSLGVVLGAVANFMVQIPALRRLGMKYYFSFDYKDQGFQEIIRLMVPVLAGLGAVQVSLFVTQNLASGLAAGTVSALSLAQRIVNLPLGIFAVSLGVAIFPTLTHLAARGEIAQFKRSSSLAIRAVFLLTIPASLGLMALGEPIIRLLFEQGRFSATAVAITNEALFFYCFGLFAYSSLQVLNRSFYALHDSFTPVAAAFITIVANILLSLNLVATMGHKGLALAYSLSGLAGFIFLMLALRKKLGQLGGGRIVGSFLISLGASLVMWSLLRLFTERMLVFWPLMGKLQLLMLVGGGVFFGAIVYGLIIYLFKLEESQLLLNMLRHRLSKNS</sequence>
<dbReference type="GO" id="GO:0009252">
    <property type="term" value="P:peptidoglycan biosynthetic process"/>
    <property type="evidence" value="ECO:0007669"/>
    <property type="project" value="UniProtKB-UniRule"/>
</dbReference>
<reference evidence="11" key="1">
    <citation type="journal article" date="2010" name="Environ. Microbiol.">
        <title>The genome of Syntrophomonas wolfei: new insights into syntrophic metabolism and biohydrogen production.</title>
        <authorList>
            <person name="Sieber J.R."/>
            <person name="Sims D.R."/>
            <person name="Han C."/>
            <person name="Kim E."/>
            <person name="Lykidis A."/>
            <person name="Lapidus A.L."/>
            <person name="McDonnald E."/>
            <person name="Rohlin L."/>
            <person name="Culley D.E."/>
            <person name="Gunsalus R."/>
            <person name="McInerney M.J."/>
        </authorList>
    </citation>
    <scope>NUCLEOTIDE SEQUENCE [LARGE SCALE GENOMIC DNA]</scope>
    <source>
        <strain evidence="11">DSM 2245B / Goettingen</strain>
    </source>
</reference>
<dbReference type="Pfam" id="PF03023">
    <property type="entry name" value="MurJ"/>
    <property type="match status" value="1"/>
</dbReference>
<comment type="pathway">
    <text evidence="8">Cell wall biogenesis; peptidoglycan biosynthesis.</text>
</comment>
<feature type="transmembrane region" description="Helical" evidence="8">
    <location>
        <begin position="230"/>
        <end position="251"/>
    </location>
</feature>
<dbReference type="OrthoDB" id="9804143at2"/>
<dbReference type="AlphaFoldDB" id="Q0AWL8"/>
<dbReference type="STRING" id="335541.Swol_1584"/>
<feature type="transmembrane region" description="Helical" evidence="8">
    <location>
        <begin position="480"/>
        <end position="501"/>
    </location>
</feature>
<keyword evidence="2 8" id="KW-1003">Cell membrane</keyword>
<keyword evidence="11" id="KW-1185">Reference proteome</keyword>
<proteinExistence type="inferred from homology"/>
<feature type="transmembrane region" description="Helical" evidence="8">
    <location>
        <begin position="55"/>
        <end position="77"/>
    </location>
</feature>
<accession>Q0AWL8</accession>
<evidence type="ECO:0000313" key="11">
    <source>
        <dbReference type="Proteomes" id="UP000001968"/>
    </source>
</evidence>
<evidence type="ECO:0000256" key="5">
    <source>
        <dbReference type="ARBA" id="ARBA00022984"/>
    </source>
</evidence>
<evidence type="ECO:0000256" key="3">
    <source>
        <dbReference type="ARBA" id="ARBA00022692"/>
    </source>
</evidence>
<evidence type="ECO:0000313" key="10">
    <source>
        <dbReference type="EMBL" id="ABI68886.1"/>
    </source>
</evidence>
<feature type="transmembrane region" description="Helical" evidence="8">
    <location>
        <begin position="385"/>
        <end position="404"/>
    </location>
</feature>
<feature type="transmembrane region" description="Helical" evidence="8">
    <location>
        <begin position="89"/>
        <end position="109"/>
    </location>
</feature>
<dbReference type="GO" id="GO:0034204">
    <property type="term" value="P:lipid translocation"/>
    <property type="evidence" value="ECO:0007669"/>
    <property type="project" value="TreeGrafter"/>
</dbReference>
<keyword evidence="8 9" id="KW-0961">Cell wall biogenesis/degradation</keyword>
<dbReference type="UniPathway" id="UPA00219"/>
<comment type="similarity">
    <text evidence="8 9">Belongs to the MurJ/MviN family.</text>
</comment>
<dbReference type="PANTHER" id="PTHR47019:SF1">
    <property type="entry name" value="LIPID II FLIPPASE MURJ"/>
    <property type="match status" value="1"/>
</dbReference>
<evidence type="ECO:0000256" key="9">
    <source>
        <dbReference type="PIRNR" id="PIRNR002869"/>
    </source>
</evidence>
<dbReference type="eggNOG" id="COG0728">
    <property type="taxonomic scope" value="Bacteria"/>
</dbReference>
<keyword evidence="4 8" id="KW-0133">Cell shape</keyword>
<dbReference type="PIRSF" id="PIRSF002869">
    <property type="entry name" value="MviN"/>
    <property type="match status" value="1"/>
</dbReference>
<feature type="transmembrane region" description="Helical" evidence="8">
    <location>
        <begin position="271"/>
        <end position="289"/>
    </location>
</feature>
<protein>
    <recommendedName>
        <fullName evidence="8">Probable lipid II flippase MurJ</fullName>
    </recommendedName>
</protein>
<dbReference type="GO" id="GO:0071555">
    <property type="term" value="P:cell wall organization"/>
    <property type="evidence" value="ECO:0007669"/>
    <property type="project" value="UniProtKB-UniRule"/>
</dbReference>
<dbReference type="InterPro" id="IPR004268">
    <property type="entry name" value="MurJ"/>
</dbReference>
<dbReference type="GO" id="GO:0005886">
    <property type="term" value="C:plasma membrane"/>
    <property type="evidence" value="ECO:0007669"/>
    <property type="project" value="UniProtKB-SubCell"/>
</dbReference>
<keyword evidence="7 8" id="KW-0472">Membrane</keyword>
<dbReference type="Proteomes" id="UP000001968">
    <property type="component" value="Chromosome"/>
</dbReference>
<feature type="transmembrane region" description="Helical" evidence="8">
    <location>
        <begin position="410"/>
        <end position="430"/>
    </location>
</feature>
<feature type="transmembrane region" description="Helical" evidence="8">
    <location>
        <begin position="160"/>
        <end position="181"/>
    </location>
</feature>
<dbReference type="PRINTS" id="PR01806">
    <property type="entry name" value="VIRFACTRMVIN"/>
</dbReference>
<dbReference type="GO" id="GO:0015648">
    <property type="term" value="F:lipid-linked peptidoglycan transporter activity"/>
    <property type="evidence" value="ECO:0007669"/>
    <property type="project" value="UniProtKB-UniRule"/>
</dbReference>
<name>Q0AWL8_SYNWW</name>
<gene>
    <name evidence="8" type="primary">murJ</name>
    <name evidence="10" type="ordered locus">Swol_1584</name>
</gene>
<feature type="transmembrane region" description="Helical" evidence="8">
    <location>
        <begin position="129"/>
        <end position="148"/>
    </location>
</feature>
<dbReference type="KEGG" id="swo:Swol_1584"/>
<comment type="function">
    <text evidence="8 9">Involved in peptidoglycan biosynthesis. Transports lipid-linked peptidoglycan precursors from the inner to the outer leaflet of the cytoplasmic membrane.</text>
</comment>
<keyword evidence="8 9" id="KW-0813">Transport</keyword>
<feature type="transmembrane region" description="Helical" evidence="8">
    <location>
        <begin position="342"/>
        <end position="365"/>
    </location>
</feature>
<dbReference type="HOGENOM" id="CLU_006797_4_1_9"/>
<keyword evidence="3 8" id="KW-0812">Transmembrane</keyword>
<dbReference type="RefSeq" id="WP_011640985.1">
    <property type="nucleotide sequence ID" value="NC_008346.1"/>
</dbReference>
<dbReference type="NCBIfam" id="TIGR01695">
    <property type="entry name" value="murJ_mviN"/>
    <property type="match status" value="1"/>
</dbReference>
<dbReference type="PANTHER" id="PTHR47019">
    <property type="entry name" value="LIPID II FLIPPASE MURJ"/>
    <property type="match status" value="1"/>
</dbReference>
<dbReference type="CDD" id="cd13123">
    <property type="entry name" value="MATE_MurJ_like"/>
    <property type="match status" value="1"/>
</dbReference>
<evidence type="ECO:0000256" key="4">
    <source>
        <dbReference type="ARBA" id="ARBA00022960"/>
    </source>
</evidence>
<feature type="transmembrane region" description="Helical" evidence="8">
    <location>
        <begin position="442"/>
        <end position="460"/>
    </location>
</feature>
<feature type="transmembrane region" description="Helical" evidence="8">
    <location>
        <begin position="7"/>
        <end position="26"/>
    </location>
</feature>
<keyword evidence="5 8" id="KW-0573">Peptidoglycan synthesis</keyword>
<organism evidence="10 11">
    <name type="scientific">Syntrophomonas wolfei subsp. wolfei (strain DSM 2245B / Goettingen)</name>
    <dbReference type="NCBI Taxonomy" id="335541"/>
    <lineage>
        <taxon>Bacteria</taxon>
        <taxon>Bacillati</taxon>
        <taxon>Bacillota</taxon>
        <taxon>Clostridia</taxon>
        <taxon>Eubacteriales</taxon>
        <taxon>Syntrophomonadaceae</taxon>
        <taxon>Syntrophomonas</taxon>
    </lineage>
</organism>
<feature type="transmembrane region" description="Helical" evidence="8">
    <location>
        <begin position="310"/>
        <end position="330"/>
    </location>
</feature>
<feature type="transmembrane region" description="Helical" evidence="8">
    <location>
        <begin position="187"/>
        <end position="209"/>
    </location>
</feature>
<evidence type="ECO:0000256" key="8">
    <source>
        <dbReference type="HAMAP-Rule" id="MF_02078"/>
    </source>
</evidence>
<evidence type="ECO:0000256" key="2">
    <source>
        <dbReference type="ARBA" id="ARBA00022475"/>
    </source>
</evidence>
<evidence type="ECO:0000256" key="6">
    <source>
        <dbReference type="ARBA" id="ARBA00022989"/>
    </source>
</evidence>
<dbReference type="EMBL" id="CP000448">
    <property type="protein sequence ID" value="ABI68886.1"/>
    <property type="molecule type" value="Genomic_DNA"/>
</dbReference>